<feature type="domain" description="Major facilitator superfamily (MFS) profile" evidence="8">
    <location>
        <begin position="6"/>
        <end position="387"/>
    </location>
</feature>
<dbReference type="OrthoDB" id="3268460at2"/>
<evidence type="ECO:0000256" key="2">
    <source>
        <dbReference type="ARBA" id="ARBA00022448"/>
    </source>
</evidence>
<evidence type="ECO:0000259" key="8">
    <source>
        <dbReference type="PROSITE" id="PS50850"/>
    </source>
</evidence>
<protein>
    <submittedName>
        <fullName evidence="9">Multidrug resistance transporter protein</fullName>
    </submittedName>
</protein>
<feature type="transmembrane region" description="Helical" evidence="7">
    <location>
        <begin position="272"/>
        <end position="290"/>
    </location>
</feature>
<dbReference type="PROSITE" id="PS50850">
    <property type="entry name" value="MFS"/>
    <property type="match status" value="1"/>
</dbReference>
<dbReference type="InterPro" id="IPR036259">
    <property type="entry name" value="MFS_trans_sf"/>
</dbReference>
<dbReference type="KEGG" id="sste:SAMEA4384403_0978"/>
<comment type="subcellular location">
    <subcellularLocation>
        <location evidence="1">Cell membrane</location>
        <topology evidence="1">Multi-pass membrane protein</topology>
    </subcellularLocation>
</comment>
<name>A0A239YXH8_9STAP</name>
<dbReference type="PANTHER" id="PTHR23517">
    <property type="entry name" value="RESISTANCE PROTEIN MDTM, PUTATIVE-RELATED-RELATED"/>
    <property type="match status" value="1"/>
</dbReference>
<dbReference type="GO" id="GO:0022857">
    <property type="term" value="F:transmembrane transporter activity"/>
    <property type="evidence" value="ECO:0007669"/>
    <property type="project" value="InterPro"/>
</dbReference>
<dbReference type="InterPro" id="IPR050171">
    <property type="entry name" value="MFS_Transporters"/>
</dbReference>
<gene>
    <name evidence="9" type="ORF">SAMEA4384403_00978</name>
</gene>
<dbReference type="EMBL" id="LT906462">
    <property type="protein sequence ID" value="SNV63851.1"/>
    <property type="molecule type" value="Genomic_DNA"/>
</dbReference>
<dbReference type="SUPFAM" id="SSF103473">
    <property type="entry name" value="MFS general substrate transporter"/>
    <property type="match status" value="1"/>
</dbReference>
<proteinExistence type="predicted"/>
<feature type="transmembrane region" description="Helical" evidence="7">
    <location>
        <begin position="133"/>
        <end position="153"/>
    </location>
</feature>
<evidence type="ECO:0000256" key="3">
    <source>
        <dbReference type="ARBA" id="ARBA00022475"/>
    </source>
</evidence>
<sequence length="393" mass="43299">MKMPKIVKMLIIGMAINITGSSFLWPLNTIYMNEELGKSLSTAGVVLMINAFGSVIGNLLGGSLFDKVGGFRSIIFASLLNIGSLIGLNFLNDWPWYPFWLVILGFGGGIIVPAIYAMAAASWPNGGRTTFNAIYLAQNLGVSIGAAAGGFVADFSFQYIFMANLLLYVIFIIIALRYYNIDLDIHVKNNEGITSASNIKDKKKFTALILLCVMFALCWIGYVQWQTTIATYTQSVGISLKQYSLLWTINGVLILLGQPLIAPFINRFKERLKLQMAVGLGIFIVSYLVTSIAEQFTMFIVGMVILTFGEMFIWPAVPAIANKLAPKGRMGAYQGIVNASSTIGKAFGPVVGGVIVDVYDMKIMFYSMILLILIGYYFLMIYDKGIREQTTYK</sequence>
<keyword evidence="2" id="KW-0813">Transport</keyword>
<keyword evidence="4 7" id="KW-0812">Transmembrane</keyword>
<feature type="transmembrane region" description="Helical" evidence="7">
    <location>
        <begin position="245"/>
        <end position="265"/>
    </location>
</feature>
<dbReference type="Pfam" id="PF07690">
    <property type="entry name" value="MFS_1"/>
    <property type="match status" value="1"/>
</dbReference>
<keyword evidence="10" id="KW-1185">Reference proteome</keyword>
<dbReference type="Proteomes" id="UP000242084">
    <property type="component" value="Chromosome 1"/>
</dbReference>
<evidence type="ECO:0000313" key="10">
    <source>
        <dbReference type="Proteomes" id="UP000242084"/>
    </source>
</evidence>
<dbReference type="AlphaFoldDB" id="A0A239YXH8"/>
<organism evidence="9 10">
    <name type="scientific">Mammaliicoccus stepanovicii</name>
    <dbReference type="NCBI Taxonomy" id="643214"/>
    <lineage>
        <taxon>Bacteria</taxon>
        <taxon>Bacillati</taxon>
        <taxon>Bacillota</taxon>
        <taxon>Bacilli</taxon>
        <taxon>Bacillales</taxon>
        <taxon>Staphylococcaceae</taxon>
        <taxon>Mammaliicoccus</taxon>
    </lineage>
</organism>
<feature type="transmembrane region" description="Helical" evidence="7">
    <location>
        <begin position="73"/>
        <end position="91"/>
    </location>
</feature>
<feature type="transmembrane region" description="Helical" evidence="7">
    <location>
        <begin position="159"/>
        <end position="179"/>
    </location>
</feature>
<dbReference type="InterPro" id="IPR020846">
    <property type="entry name" value="MFS_dom"/>
</dbReference>
<feature type="transmembrane region" description="Helical" evidence="7">
    <location>
        <begin position="7"/>
        <end position="27"/>
    </location>
</feature>
<feature type="transmembrane region" description="Helical" evidence="7">
    <location>
        <begin position="97"/>
        <end position="121"/>
    </location>
</feature>
<evidence type="ECO:0000256" key="4">
    <source>
        <dbReference type="ARBA" id="ARBA00022692"/>
    </source>
</evidence>
<evidence type="ECO:0000256" key="7">
    <source>
        <dbReference type="SAM" id="Phobius"/>
    </source>
</evidence>
<evidence type="ECO:0000256" key="5">
    <source>
        <dbReference type="ARBA" id="ARBA00022989"/>
    </source>
</evidence>
<dbReference type="CDD" id="cd17329">
    <property type="entry name" value="MFS_MdtH_MDR_like"/>
    <property type="match status" value="1"/>
</dbReference>
<evidence type="ECO:0000256" key="6">
    <source>
        <dbReference type="ARBA" id="ARBA00023136"/>
    </source>
</evidence>
<evidence type="ECO:0000313" key="9">
    <source>
        <dbReference type="EMBL" id="SNV63851.1"/>
    </source>
</evidence>
<feature type="transmembrane region" description="Helical" evidence="7">
    <location>
        <begin position="296"/>
        <end position="320"/>
    </location>
</feature>
<accession>A0A239YXH8</accession>
<reference evidence="9 10" key="1">
    <citation type="submission" date="2017-06" db="EMBL/GenBank/DDBJ databases">
        <authorList>
            <consortium name="Pathogen Informatics"/>
        </authorList>
    </citation>
    <scope>NUCLEOTIDE SEQUENCE [LARGE SCALE GENOMIC DNA]</scope>
    <source>
        <strain evidence="9 10">NCTC13839</strain>
    </source>
</reference>
<dbReference type="GO" id="GO:0005886">
    <property type="term" value="C:plasma membrane"/>
    <property type="evidence" value="ECO:0007669"/>
    <property type="project" value="UniProtKB-SubCell"/>
</dbReference>
<keyword evidence="5 7" id="KW-1133">Transmembrane helix</keyword>
<feature type="transmembrane region" description="Helical" evidence="7">
    <location>
        <begin position="39"/>
        <end position="61"/>
    </location>
</feature>
<dbReference type="Gene3D" id="1.20.1250.20">
    <property type="entry name" value="MFS general substrate transporter like domains"/>
    <property type="match status" value="2"/>
</dbReference>
<evidence type="ECO:0000256" key="1">
    <source>
        <dbReference type="ARBA" id="ARBA00004651"/>
    </source>
</evidence>
<feature type="transmembrane region" description="Helical" evidence="7">
    <location>
        <begin position="332"/>
        <end position="351"/>
    </location>
</feature>
<dbReference type="PANTHER" id="PTHR23517:SF10">
    <property type="entry name" value="MAJOR FACILITATOR SUPERFAMILY (MFS) PROFILE DOMAIN-CONTAINING PROTEIN"/>
    <property type="match status" value="1"/>
</dbReference>
<keyword evidence="3" id="KW-1003">Cell membrane</keyword>
<keyword evidence="6 7" id="KW-0472">Membrane</keyword>
<dbReference type="InterPro" id="IPR011701">
    <property type="entry name" value="MFS"/>
</dbReference>
<feature type="transmembrane region" description="Helical" evidence="7">
    <location>
        <begin position="205"/>
        <end position="225"/>
    </location>
</feature>
<feature type="transmembrane region" description="Helical" evidence="7">
    <location>
        <begin position="363"/>
        <end position="382"/>
    </location>
</feature>
<dbReference type="RefSeq" id="WP_095087349.1">
    <property type="nucleotide sequence ID" value="NZ_BMDM01000002.1"/>
</dbReference>